<accession>A0AAP9YAU6</accession>
<organism evidence="2 3">
    <name type="scientific">Azotobacter chroococcum</name>
    <dbReference type="NCBI Taxonomy" id="353"/>
    <lineage>
        <taxon>Bacteria</taxon>
        <taxon>Pseudomonadati</taxon>
        <taxon>Pseudomonadota</taxon>
        <taxon>Gammaproteobacteria</taxon>
        <taxon>Pseudomonadales</taxon>
        <taxon>Pseudomonadaceae</taxon>
        <taxon>Azotobacter</taxon>
    </lineage>
</organism>
<feature type="transmembrane region" description="Helical" evidence="1">
    <location>
        <begin position="60"/>
        <end position="80"/>
    </location>
</feature>
<evidence type="ECO:0000313" key="2">
    <source>
        <dbReference type="EMBL" id="QQE87278.1"/>
    </source>
</evidence>
<reference evidence="2 3" key="1">
    <citation type="submission" date="2020-12" db="EMBL/GenBank/DDBJ databases">
        <title>Genomic Analysis and Response surface optimization of nitrogen-fixing conditions for A. chroococcum strain HR1, Isolation from rhizosphere soil.</title>
        <authorList>
            <person name="Li J."/>
            <person name="Yang H."/>
            <person name="Liu H."/>
            <person name="Wang C."/>
            <person name="Tian Y."/>
            <person name="Lu X.Y."/>
        </authorList>
    </citation>
    <scope>NUCLEOTIDE SEQUENCE [LARGE SCALE GENOMIC DNA]</scope>
    <source>
        <strain evidence="2 3">HR1</strain>
    </source>
</reference>
<proteinExistence type="predicted"/>
<dbReference type="GeneID" id="61933736"/>
<keyword evidence="1" id="KW-0812">Transmembrane</keyword>
<name>A0AAP9YAU6_9GAMM</name>
<gene>
    <name evidence="2" type="ORF">GKQ51_13255</name>
</gene>
<keyword evidence="1" id="KW-1133">Transmembrane helix</keyword>
<dbReference type="AlphaFoldDB" id="A0AAP9YAU6"/>
<dbReference type="Proteomes" id="UP000596192">
    <property type="component" value="Chromosome"/>
</dbReference>
<evidence type="ECO:0000256" key="1">
    <source>
        <dbReference type="SAM" id="Phobius"/>
    </source>
</evidence>
<dbReference type="RefSeq" id="WP_198318938.1">
    <property type="nucleotide sequence ID" value="NZ_CP011835.1"/>
</dbReference>
<evidence type="ECO:0000313" key="3">
    <source>
        <dbReference type="Proteomes" id="UP000596192"/>
    </source>
</evidence>
<protein>
    <submittedName>
        <fullName evidence="2">Uncharacterized protein</fullName>
    </submittedName>
</protein>
<sequence length="123" mass="13654">MLEPCLTRRIEATAAIIDIGLSGGKHFFIATYAGSDNPLLSQLGAVRLNRHIEPLVLLHVYSNIGTIIIHIVSVIVMLACRNRLLGTYSRKILHQLTFRGKRTVTRHSAIKLLDLVCQTAQVN</sequence>
<dbReference type="EMBL" id="CP066310">
    <property type="protein sequence ID" value="QQE87278.1"/>
    <property type="molecule type" value="Genomic_DNA"/>
</dbReference>
<keyword evidence="1" id="KW-0472">Membrane</keyword>